<dbReference type="PANTHER" id="PTHR15224:SF1">
    <property type="entry name" value="NADH DEHYDROGENASE [UBIQUINONE] IRON-SULFUR PROTEIN 5"/>
    <property type="match status" value="1"/>
</dbReference>
<evidence type="ECO:0000256" key="5">
    <source>
        <dbReference type="ARBA" id="ARBA00011261"/>
    </source>
</evidence>
<comment type="subcellular location">
    <subcellularLocation>
        <location evidence="3">Mitochondrion inner membrane</location>
        <topology evidence="3">Peripheral membrane protein</topology>
    </subcellularLocation>
    <subcellularLocation>
        <location evidence="2">Mitochondrion intermembrane space</location>
    </subcellularLocation>
</comment>
<keyword evidence="10" id="KW-0249">Electron transport</keyword>
<keyword evidence="12" id="KW-0472">Membrane</keyword>
<evidence type="ECO:0000256" key="13">
    <source>
        <dbReference type="ARBA" id="ARBA00023157"/>
    </source>
</evidence>
<evidence type="ECO:0000256" key="9">
    <source>
        <dbReference type="ARBA" id="ARBA00022792"/>
    </source>
</evidence>
<evidence type="ECO:0000256" key="10">
    <source>
        <dbReference type="ARBA" id="ARBA00022982"/>
    </source>
</evidence>
<evidence type="ECO:0000256" key="1">
    <source>
        <dbReference type="ARBA" id="ARBA00003195"/>
    </source>
</evidence>
<reference evidence="16 17" key="1">
    <citation type="submission" date="2011-10" db="EMBL/GenBank/DDBJ databases">
        <authorList>
            <person name="Genoscope - CEA"/>
        </authorList>
    </citation>
    <scope>NUCLEOTIDE SEQUENCE [LARGE SCALE GENOMIC DNA]</scope>
    <source>
        <strain evidence="16 17">RCC 1105</strain>
    </source>
</reference>
<evidence type="ECO:0000313" key="17">
    <source>
        <dbReference type="Proteomes" id="UP000198341"/>
    </source>
</evidence>
<comment type="subunit">
    <text evidence="5">Mammalian complex I is composed of 45 different subunits. This is a component of the iron-sulfur (IP) fragment of the enzyme.</text>
</comment>
<evidence type="ECO:0000256" key="12">
    <source>
        <dbReference type="ARBA" id="ARBA00023136"/>
    </source>
</evidence>
<sequence>MSTARDPSECKDFREDYLECLHHKKEFQRTNAVQAEADRQRGEEAGKILEKVEKHIWDTSWGEVKGKDEEEKA</sequence>
<evidence type="ECO:0000256" key="14">
    <source>
        <dbReference type="ARBA" id="ARBA00031222"/>
    </source>
</evidence>
<evidence type="ECO:0000256" key="2">
    <source>
        <dbReference type="ARBA" id="ARBA00004569"/>
    </source>
</evidence>
<keyword evidence="8" id="KW-0679">Respiratory chain</keyword>
<dbReference type="GeneID" id="19014907"/>
<dbReference type="RefSeq" id="XP_007512006.1">
    <property type="nucleotide sequence ID" value="XM_007511944.1"/>
</dbReference>
<evidence type="ECO:0000256" key="3">
    <source>
        <dbReference type="ARBA" id="ARBA00004637"/>
    </source>
</evidence>
<evidence type="ECO:0000256" key="8">
    <source>
        <dbReference type="ARBA" id="ARBA00022660"/>
    </source>
</evidence>
<dbReference type="GO" id="GO:0032981">
    <property type="term" value="P:mitochondrial respiratory chain complex I assembly"/>
    <property type="evidence" value="ECO:0007669"/>
    <property type="project" value="TreeGrafter"/>
</dbReference>
<keyword evidence="9" id="KW-0999">Mitochondrion inner membrane</keyword>
<keyword evidence="7" id="KW-0813">Transport</keyword>
<keyword evidence="13" id="KW-1015">Disulfide bond</keyword>
<dbReference type="GO" id="GO:0005758">
    <property type="term" value="C:mitochondrial intermembrane space"/>
    <property type="evidence" value="ECO:0007669"/>
    <property type="project" value="UniProtKB-SubCell"/>
</dbReference>
<dbReference type="InterPro" id="IPR019342">
    <property type="entry name" value="NADH_UbQ_OxRdtase_FeS-su5"/>
</dbReference>
<keyword evidence="17" id="KW-1185">Reference proteome</keyword>
<evidence type="ECO:0000313" key="16">
    <source>
        <dbReference type="EMBL" id="CCO66094.1"/>
    </source>
</evidence>
<dbReference type="STRING" id="41875.K8FHR5"/>
<dbReference type="Proteomes" id="UP000198341">
    <property type="component" value="Chromosome 7"/>
</dbReference>
<dbReference type="GO" id="GO:0005743">
    <property type="term" value="C:mitochondrial inner membrane"/>
    <property type="evidence" value="ECO:0007669"/>
    <property type="project" value="UniProtKB-SubCell"/>
</dbReference>
<evidence type="ECO:0000256" key="6">
    <source>
        <dbReference type="ARBA" id="ARBA00013482"/>
    </source>
</evidence>
<dbReference type="OrthoDB" id="495317at2759"/>
<accession>K8FHR5</accession>
<evidence type="ECO:0000256" key="11">
    <source>
        <dbReference type="ARBA" id="ARBA00023128"/>
    </source>
</evidence>
<evidence type="ECO:0000256" key="15">
    <source>
        <dbReference type="ARBA" id="ARBA00032739"/>
    </source>
</evidence>
<comment type="similarity">
    <text evidence="4">Belongs to the complex I NDUFS5 subunit family.</text>
</comment>
<dbReference type="PANTHER" id="PTHR15224">
    <property type="entry name" value="NADH DEHYDROGENASE [UBIQUINONE] IRON-SULFUR PROTEIN 5"/>
    <property type="match status" value="1"/>
</dbReference>
<name>K8FHR5_9CHLO</name>
<dbReference type="AlphaFoldDB" id="K8FHR5"/>
<protein>
    <recommendedName>
        <fullName evidence="6">NADH dehydrogenase [ubiquinone] iron-sulfur protein 5</fullName>
    </recommendedName>
    <alternativeName>
        <fullName evidence="14">Complex I-15 kDa</fullName>
    </alternativeName>
    <alternativeName>
        <fullName evidence="15">NADH-ubiquinone oxidoreductase 15 kDa subunit</fullName>
    </alternativeName>
</protein>
<comment type="function">
    <text evidence="1">Accessory subunit of the mitochondrial membrane respiratory chain NADH dehydrogenase (Complex I), that is believed not to be involved in catalysis. Complex I functions in the transfer of electrons from NADH to the respiratory chain. The immediate electron acceptor for the enzyme is believed to be ubiquinone.</text>
</comment>
<dbReference type="KEGG" id="bpg:Bathy07g04180"/>
<evidence type="ECO:0000256" key="4">
    <source>
        <dbReference type="ARBA" id="ARBA00007372"/>
    </source>
</evidence>
<gene>
    <name evidence="16" type="ORF">Bathy07g04180</name>
</gene>
<keyword evidence="11" id="KW-0496">Mitochondrion</keyword>
<evidence type="ECO:0000256" key="7">
    <source>
        <dbReference type="ARBA" id="ARBA00022448"/>
    </source>
</evidence>
<dbReference type="EMBL" id="FO082272">
    <property type="protein sequence ID" value="CCO66094.1"/>
    <property type="molecule type" value="Genomic_DNA"/>
</dbReference>
<organism evidence="16 17">
    <name type="scientific">Bathycoccus prasinos</name>
    <dbReference type="NCBI Taxonomy" id="41875"/>
    <lineage>
        <taxon>Eukaryota</taxon>
        <taxon>Viridiplantae</taxon>
        <taxon>Chlorophyta</taxon>
        <taxon>Mamiellophyceae</taxon>
        <taxon>Mamiellales</taxon>
        <taxon>Bathycoccaceae</taxon>
        <taxon>Bathycoccus</taxon>
    </lineage>
</organism>
<proteinExistence type="inferred from homology"/>